<dbReference type="HOGENOM" id="CLU_042663_5_0_10"/>
<comment type="similarity">
    <text evidence="1">Belongs to the MreC family.</text>
</comment>
<evidence type="ECO:0000313" key="8">
    <source>
        <dbReference type="Proteomes" id="UP000003874"/>
    </source>
</evidence>
<dbReference type="RefSeq" id="WP_007134384.1">
    <property type="nucleotide sequence ID" value="NZ_GL629647.1"/>
</dbReference>
<dbReference type="EMBL" id="AEQO01000111">
    <property type="protein sequence ID" value="EFV04748.1"/>
    <property type="molecule type" value="Genomic_DNA"/>
</dbReference>
<keyword evidence="5" id="KW-1133">Transmembrane helix</keyword>
<name>E6MNP8_9BACT</name>
<reference evidence="7 8" key="1">
    <citation type="submission" date="2010-12" db="EMBL/GenBank/DDBJ databases">
        <authorList>
            <person name="Muzny D."/>
            <person name="Qin X."/>
            <person name="Deng J."/>
            <person name="Jiang H."/>
            <person name="Liu Y."/>
            <person name="Qu J."/>
            <person name="Song X.-Z."/>
            <person name="Zhang L."/>
            <person name="Thornton R."/>
            <person name="Coyle M."/>
            <person name="Francisco L."/>
            <person name="Jackson L."/>
            <person name="Javaid M."/>
            <person name="Korchina V."/>
            <person name="Kovar C."/>
            <person name="Mata R."/>
            <person name="Mathew T."/>
            <person name="Ngo R."/>
            <person name="Nguyen L."/>
            <person name="Nguyen N."/>
            <person name="Okwuonu G."/>
            <person name="Ongeri F."/>
            <person name="Pham C."/>
            <person name="Simmons D."/>
            <person name="Wilczek-Boney K."/>
            <person name="Hale W."/>
            <person name="Jakkamsetti A."/>
            <person name="Pham P."/>
            <person name="Ruth R."/>
            <person name="San Lucas F."/>
            <person name="Warren J."/>
            <person name="Zhang J."/>
            <person name="Zhao Z."/>
            <person name="Zhou C."/>
            <person name="Zhu D."/>
            <person name="Lee S."/>
            <person name="Bess C."/>
            <person name="Blankenburg K."/>
            <person name="Forbes L."/>
            <person name="Fu Q."/>
            <person name="Gubbala S."/>
            <person name="Hirani K."/>
            <person name="Jayaseelan J.C."/>
            <person name="Lara F."/>
            <person name="Munidasa M."/>
            <person name="Palculict T."/>
            <person name="Patil S."/>
            <person name="Pu L.-L."/>
            <person name="Saada N."/>
            <person name="Tang L."/>
            <person name="Weissenberger G."/>
            <person name="Zhu Y."/>
            <person name="Hemphill L."/>
            <person name="Shang Y."/>
            <person name="Youmans B."/>
            <person name="Ayvaz T."/>
            <person name="Ross M."/>
            <person name="Santibanez J."/>
            <person name="Aqrawi P."/>
            <person name="Gross S."/>
            <person name="Joshi V."/>
            <person name="Fowler G."/>
            <person name="Nazareth L."/>
            <person name="Reid J."/>
            <person name="Worley K."/>
            <person name="Petrosino J."/>
            <person name="Highlander S."/>
            <person name="Gibbs R."/>
        </authorList>
    </citation>
    <scope>NUCLEOTIDE SEQUENCE [LARGE SCALE GENOMIC DNA]</scope>
    <source>
        <strain evidence="7 8">DSM 15606</strain>
    </source>
</reference>
<evidence type="ECO:0000256" key="4">
    <source>
        <dbReference type="ARBA" id="ARBA00032089"/>
    </source>
</evidence>
<organism evidence="7 8">
    <name type="scientific">Segatella salivae DSM 15606</name>
    <dbReference type="NCBI Taxonomy" id="888832"/>
    <lineage>
        <taxon>Bacteria</taxon>
        <taxon>Pseudomonadati</taxon>
        <taxon>Bacteroidota</taxon>
        <taxon>Bacteroidia</taxon>
        <taxon>Bacteroidales</taxon>
        <taxon>Prevotellaceae</taxon>
        <taxon>Segatella</taxon>
    </lineage>
</organism>
<evidence type="ECO:0000256" key="5">
    <source>
        <dbReference type="SAM" id="Phobius"/>
    </source>
</evidence>
<dbReference type="Gene3D" id="2.40.10.340">
    <property type="entry name" value="Rod shape-determining protein MreC, domain 1"/>
    <property type="match status" value="1"/>
</dbReference>
<sequence length="291" mass="32674">MRNLLDFLVKYNYWFLFLFLEAVSFVLLFQFNSYQGSVWFSSANAVTGKLYETSSEIESYFQLSKINSELTQRNLYLEQRLHKVEKQIGDSAADSTMEKSLLVKSLQPYRLIPAKVISMTAGRLDNLITINKGEVDGIKKDMGVVCGTGVVGIVYLTSKHYSIVIPILNSQSNISCVIQGRGYFGYLHWTGGDVSQAYVDDVPRHAHFRLYDNVVTSGYSSVFPAGIIVGKILHVYNSADQMSYRLRVKLSTDFGKLRDVCVVDNSALSEQIDVLRAAQDLIRTKESGKAN</sequence>
<gene>
    <name evidence="7" type="primary">mreC</name>
    <name evidence="7" type="ORF">HMPREF9420_1116</name>
</gene>
<dbReference type="Proteomes" id="UP000003874">
    <property type="component" value="Unassembled WGS sequence"/>
</dbReference>
<evidence type="ECO:0000259" key="6">
    <source>
        <dbReference type="Pfam" id="PF04085"/>
    </source>
</evidence>
<proteinExistence type="inferred from homology"/>
<dbReference type="PANTHER" id="PTHR34138:SF1">
    <property type="entry name" value="CELL SHAPE-DETERMINING PROTEIN MREC"/>
    <property type="match status" value="1"/>
</dbReference>
<feature type="domain" description="Rod shape-determining protein MreC beta-barrel core" evidence="6">
    <location>
        <begin position="116"/>
        <end position="263"/>
    </location>
</feature>
<dbReference type="InterPro" id="IPR042177">
    <property type="entry name" value="Cell/Rod_1"/>
</dbReference>
<dbReference type="InterPro" id="IPR007221">
    <property type="entry name" value="MreC"/>
</dbReference>
<dbReference type="AlphaFoldDB" id="E6MNP8"/>
<keyword evidence="5" id="KW-0812">Transmembrane</keyword>
<dbReference type="OrthoDB" id="9811827at2"/>
<accession>E6MNP8</accession>
<dbReference type="GO" id="GO:0005886">
    <property type="term" value="C:plasma membrane"/>
    <property type="evidence" value="ECO:0007669"/>
    <property type="project" value="TreeGrafter"/>
</dbReference>
<keyword evidence="8" id="KW-1185">Reference proteome</keyword>
<dbReference type="Pfam" id="PF04085">
    <property type="entry name" value="MreC"/>
    <property type="match status" value="1"/>
</dbReference>
<protein>
    <recommendedName>
        <fullName evidence="2">Cell shape-determining protein MreC</fullName>
    </recommendedName>
    <alternativeName>
        <fullName evidence="4">Cell shape protein MreC</fullName>
    </alternativeName>
</protein>
<feature type="transmembrane region" description="Helical" evidence="5">
    <location>
        <begin position="12"/>
        <end position="31"/>
    </location>
</feature>
<evidence type="ECO:0000256" key="3">
    <source>
        <dbReference type="ARBA" id="ARBA00022960"/>
    </source>
</evidence>
<dbReference type="eggNOG" id="COG1792">
    <property type="taxonomic scope" value="Bacteria"/>
</dbReference>
<keyword evidence="3" id="KW-0133">Cell shape</keyword>
<keyword evidence="5" id="KW-0472">Membrane</keyword>
<dbReference type="InterPro" id="IPR042175">
    <property type="entry name" value="Cell/Rod_MreC_2"/>
</dbReference>
<dbReference type="Gene3D" id="2.40.10.350">
    <property type="entry name" value="Rod shape-determining protein MreC, domain 2"/>
    <property type="match status" value="1"/>
</dbReference>
<dbReference type="GO" id="GO:0008360">
    <property type="term" value="P:regulation of cell shape"/>
    <property type="evidence" value="ECO:0007669"/>
    <property type="project" value="UniProtKB-KW"/>
</dbReference>
<dbReference type="PANTHER" id="PTHR34138">
    <property type="entry name" value="CELL SHAPE-DETERMINING PROTEIN MREC"/>
    <property type="match status" value="1"/>
</dbReference>
<evidence type="ECO:0000313" key="7">
    <source>
        <dbReference type="EMBL" id="EFV04748.1"/>
    </source>
</evidence>
<evidence type="ECO:0000256" key="1">
    <source>
        <dbReference type="ARBA" id="ARBA00009369"/>
    </source>
</evidence>
<comment type="caution">
    <text evidence="7">The sequence shown here is derived from an EMBL/GenBank/DDBJ whole genome shotgun (WGS) entry which is preliminary data.</text>
</comment>
<evidence type="ECO:0000256" key="2">
    <source>
        <dbReference type="ARBA" id="ARBA00013855"/>
    </source>
</evidence>
<dbReference type="STRING" id="888832.HMPREF9420_1116"/>
<dbReference type="NCBIfam" id="NF010532">
    <property type="entry name" value="PRK13922.9-3"/>
    <property type="match status" value="1"/>
</dbReference>
<dbReference type="InterPro" id="IPR055342">
    <property type="entry name" value="MreC_beta-barrel_core"/>
</dbReference>